<gene>
    <name evidence="1" type="ORF">QE369_004227</name>
</gene>
<reference evidence="1" key="1">
    <citation type="submission" date="2023-08" db="EMBL/GenBank/DDBJ databases">
        <title>Functional and genomic diversity of the sorghum phyllosphere microbiome.</title>
        <authorList>
            <person name="Shade A."/>
        </authorList>
    </citation>
    <scope>NUCLEOTIDE SEQUENCE</scope>
    <source>
        <strain evidence="1">SORGH_AS_0974</strain>
    </source>
</reference>
<accession>A0AAJ2BR09</accession>
<evidence type="ECO:0000313" key="1">
    <source>
        <dbReference type="EMBL" id="MDR6104030.1"/>
    </source>
</evidence>
<dbReference type="GO" id="GO:0003677">
    <property type="term" value="F:DNA binding"/>
    <property type="evidence" value="ECO:0007669"/>
    <property type="project" value="InterPro"/>
</dbReference>
<sequence length="84" mass="8803">MLLTGNQLKAARALADMDQTTLATKAGISKNTVVTLEKHGSQLLTGRVDTVRAVQLALEAEGIEFLSEGGQPGVRLKAAKPTDS</sequence>
<evidence type="ECO:0000313" key="2">
    <source>
        <dbReference type="Proteomes" id="UP001255601"/>
    </source>
</evidence>
<name>A0AAJ2BR09_9HYPH</name>
<dbReference type="AlphaFoldDB" id="A0AAJ2BR09"/>
<organism evidence="1 2">
    <name type="scientific">Agrobacterium larrymoorei</name>
    <dbReference type="NCBI Taxonomy" id="160699"/>
    <lineage>
        <taxon>Bacteria</taxon>
        <taxon>Pseudomonadati</taxon>
        <taxon>Pseudomonadota</taxon>
        <taxon>Alphaproteobacteria</taxon>
        <taxon>Hyphomicrobiales</taxon>
        <taxon>Rhizobiaceae</taxon>
        <taxon>Rhizobium/Agrobacterium group</taxon>
        <taxon>Agrobacterium</taxon>
    </lineage>
</organism>
<dbReference type="EMBL" id="JAVIZC010000003">
    <property type="protein sequence ID" value="MDR6104030.1"/>
    <property type="molecule type" value="Genomic_DNA"/>
</dbReference>
<comment type="caution">
    <text evidence="1">The sequence shown here is derived from an EMBL/GenBank/DDBJ whole genome shotgun (WGS) entry which is preliminary data.</text>
</comment>
<proteinExistence type="predicted"/>
<dbReference type="Proteomes" id="UP001255601">
    <property type="component" value="Unassembled WGS sequence"/>
</dbReference>
<dbReference type="InterPro" id="IPR010982">
    <property type="entry name" value="Lambda_DNA-bd_dom_sf"/>
</dbReference>
<dbReference type="SUPFAM" id="SSF47413">
    <property type="entry name" value="lambda repressor-like DNA-binding domains"/>
    <property type="match status" value="1"/>
</dbReference>
<dbReference type="Gene3D" id="1.10.260.40">
    <property type="entry name" value="lambda repressor-like DNA-binding domains"/>
    <property type="match status" value="1"/>
</dbReference>
<protein>
    <submittedName>
        <fullName evidence="1">Transcriptional regulator with XRE-family HTH domain</fullName>
    </submittedName>
</protein>